<dbReference type="RefSeq" id="WP_336350267.1">
    <property type="nucleotide sequence ID" value="NZ_JAZAQL010000002.1"/>
</dbReference>
<feature type="compositionally biased region" description="Polar residues" evidence="1">
    <location>
        <begin position="52"/>
        <end position="62"/>
    </location>
</feature>
<dbReference type="InterPro" id="IPR058929">
    <property type="entry name" value="Ig_halo"/>
</dbReference>
<proteinExistence type="predicted"/>
<reference evidence="3 4" key="1">
    <citation type="journal article" date="2019" name="Int. J. Syst. Evol. Microbiol.">
        <title>The Global Catalogue of Microorganisms (GCM) 10K type strain sequencing project: providing services to taxonomists for standard genome sequencing and annotation.</title>
        <authorList>
            <consortium name="The Broad Institute Genomics Platform"/>
            <consortium name="The Broad Institute Genome Sequencing Center for Infectious Disease"/>
            <person name="Wu L."/>
            <person name="Ma J."/>
        </authorList>
    </citation>
    <scope>NUCLEOTIDE SEQUENCE [LARGE SCALE GENOMIC DNA]</scope>
    <source>
        <strain evidence="3 4">GX26</strain>
    </source>
</reference>
<evidence type="ECO:0000256" key="1">
    <source>
        <dbReference type="SAM" id="MobiDB-lite"/>
    </source>
</evidence>
<dbReference type="PROSITE" id="PS51257">
    <property type="entry name" value="PROKAR_LIPOPROTEIN"/>
    <property type="match status" value="1"/>
</dbReference>
<dbReference type="EMBL" id="JBHSXN010000002">
    <property type="protein sequence ID" value="MFC6953306.1"/>
    <property type="molecule type" value="Genomic_DNA"/>
</dbReference>
<feature type="domain" description="Ig-like" evidence="2">
    <location>
        <begin position="206"/>
        <end position="292"/>
    </location>
</feature>
<comment type="caution">
    <text evidence="3">The sequence shown here is derived from an EMBL/GenBank/DDBJ whole genome shotgun (WGS) entry which is preliminary data.</text>
</comment>
<sequence>MPSPRHSGSTTPRRRLLAAAASATLATASAGCLNDAIGSDPQTPDDGPAMTEPTTRAVTATGTYADAPSGPKSYPDRPTDASKAASVAFAEAFENARTYNSLHEPDAETVSTSASTHHHRAMHDGHYVLATGSGYANYDDGVHADWGQAPAVYYVSSDLVVRTGRYQDYYSDCEDVFASDDPSENFAAVCEGGDAAFRAYNMHPDAHTLSVTVDYRGENRDERILEDEYFLGTNDAVEQGSVTYRKGTYRVTAALESGAQATQDWTLQTEPTYDDPPLCVVVGPTGGLTIRRIPFDEV</sequence>
<organism evidence="3 4">
    <name type="scientific">Halorubellus litoreus</name>
    <dbReference type="NCBI Taxonomy" id="755308"/>
    <lineage>
        <taxon>Archaea</taxon>
        <taxon>Methanobacteriati</taxon>
        <taxon>Methanobacteriota</taxon>
        <taxon>Stenosarchaea group</taxon>
        <taxon>Halobacteria</taxon>
        <taxon>Halobacteriales</taxon>
        <taxon>Halorubellaceae</taxon>
        <taxon>Halorubellus</taxon>
    </lineage>
</organism>
<evidence type="ECO:0000313" key="3">
    <source>
        <dbReference type="EMBL" id="MFC6953306.1"/>
    </source>
</evidence>
<dbReference type="Proteomes" id="UP001596395">
    <property type="component" value="Unassembled WGS sequence"/>
</dbReference>
<name>A0ABD5VH88_9EURY</name>
<feature type="region of interest" description="Disordered" evidence="1">
    <location>
        <begin position="33"/>
        <end position="81"/>
    </location>
</feature>
<gene>
    <name evidence="3" type="ORF">ACFQGB_10570</name>
</gene>
<dbReference type="Pfam" id="PF25942">
    <property type="entry name" value="Ig_halo"/>
    <property type="match status" value="1"/>
</dbReference>
<protein>
    <recommendedName>
        <fullName evidence="2">Ig-like domain-containing protein</fullName>
    </recommendedName>
</protein>
<accession>A0ABD5VH88</accession>
<dbReference type="AlphaFoldDB" id="A0ABD5VH88"/>
<keyword evidence="4" id="KW-1185">Reference proteome</keyword>
<evidence type="ECO:0000259" key="2">
    <source>
        <dbReference type="Pfam" id="PF25942"/>
    </source>
</evidence>
<evidence type="ECO:0000313" key="4">
    <source>
        <dbReference type="Proteomes" id="UP001596395"/>
    </source>
</evidence>